<evidence type="ECO:0000313" key="3">
    <source>
        <dbReference type="Proteomes" id="UP001331936"/>
    </source>
</evidence>
<keyword evidence="1" id="KW-0472">Membrane</keyword>
<dbReference type="Proteomes" id="UP001331936">
    <property type="component" value="Unassembled WGS sequence"/>
</dbReference>
<reference evidence="2 3" key="1">
    <citation type="submission" date="2023-08" db="EMBL/GenBank/DDBJ databases">
        <authorList>
            <person name="Girao M."/>
            <person name="Carvalho M.F."/>
        </authorList>
    </citation>
    <scope>NUCLEOTIDE SEQUENCE [LARGE SCALE GENOMIC DNA]</scope>
    <source>
        <strain evidence="2 3">CC-R104</strain>
    </source>
</reference>
<keyword evidence="1" id="KW-1133">Transmembrane helix</keyword>
<evidence type="ECO:0000256" key="1">
    <source>
        <dbReference type="SAM" id="Phobius"/>
    </source>
</evidence>
<keyword evidence="1" id="KW-0812">Transmembrane</keyword>
<proteinExistence type="predicted"/>
<dbReference type="RefSeq" id="WP_330154823.1">
    <property type="nucleotide sequence ID" value="NZ_JAUZMZ010000359.1"/>
</dbReference>
<feature type="transmembrane region" description="Helical" evidence="1">
    <location>
        <begin position="51"/>
        <end position="72"/>
    </location>
</feature>
<gene>
    <name evidence="2" type="ORF">Q8814_26090</name>
</gene>
<dbReference type="EMBL" id="JAUZMZ010000359">
    <property type="protein sequence ID" value="MEE2035528.1"/>
    <property type="molecule type" value="Genomic_DNA"/>
</dbReference>
<comment type="caution">
    <text evidence="2">The sequence shown here is derived from an EMBL/GenBank/DDBJ whole genome shotgun (WGS) entry which is preliminary data.</text>
</comment>
<organism evidence="2 3">
    <name type="scientific">Rhodococcus chondri</name>
    <dbReference type="NCBI Taxonomy" id="3065941"/>
    <lineage>
        <taxon>Bacteria</taxon>
        <taxon>Bacillati</taxon>
        <taxon>Actinomycetota</taxon>
        <taxon>Actinomycetes</taxon>
        <taxon>Mycobacteriales</taxon>
        <taxon>Nocardiaceae</taxon>
        <taxon>Rhodococcus</taxon>
    </lineage>
</organism>
<evidence type="ECO:0000313" key="2">
    <source>
        <dbReference type="EMBL" id="MEE2035528.1"/>
    </source>
</evidence>
<feature type="transmembrane region" description="Helical" evidence="1">
    <location>
        <begin position="12"/>
        <end position="30"/>
    </location>
</feature>
<protein>
    <submittedName>
        <fullName evidence="2">Uncharacterized protein</fullName>
    </submittedName>
</protein>
<accession>A0ABU7JZV1</accession>
<keyword evidence="3" id="KW-1185">Reference proteome</keyword>
<name>A0ABU7JZV1_9NOCA</name>
<sequence length="86" mass="8966">MSLLTTLDSLWQVVLVGLVLGAGLPVFFPLGLRFSTVGRGSTTMRPSLPAAAAAVVCFAVVLIALGAGILLITHEFLEDTFGFAVF</sequence>